<proteinExistence type="predicted"/>
<accession>A0A6G0WJ73</accession>
<name>A0A6G0WJ73_APHCR</name>
<dbReference type="EMBL" id="VUJU01008678">
    <property type="protein sequence ID" value="KAF0727281.1"/>
    <property type="molecule type" value="Genomic_DNA"/>
</dbReference>
<dbReference type="AlphaFoldDB" id="A0A6G0WJ73"/>
<reference evidence="3 4" key="1">
    <citation type="submission" date="2019-08" db="EMBL/GenBank/DDBJ databases">
        <title>Whole genome of Aphis craccivora.</title>
        <authorList>
            <person name="Voronova N.V."/>
            <person name="Shulinski R.S."/>
            <person name="Bandarenka Y.V."/>
            <person name="Zhorov D.G."/>
            <person name="Warner D."/>
        </authorList>
    </citation>
    <scope>NUCLEOTIDE SEQUENCE [LARGE SCALE GENOMIC DNA]</scope>
    <source>
        <strain evidence="3">180601</strain>
        <tissue evidence="3">Whole Body</tissue>
    </source>
</reference>
<sequence length="193" mass="20190">MRPRRYTATFLIAAMAASASLAVSIPTEHRPQEPAADASNVVMHKKHVKPEKIVFVSEVSSSHEGENGSGGGGSSLLELGVSGLLEAVSAPKKIIGAVVGFVIGKLKSLNLKNVVKISLLAALVTVFGAVAAVSVAGLVSIVSAVCSVLPYLRFVFGGAHPYHKDESTSESQVDLVTEFMMSALEKYDGKRKA</sequence>
<protein>
    <submittedName>
        <fullName evidence="3">Uncharacterized protein</fullName>
    </submittedName>
</protein>
<dbReference type="OrthoDB" id="6628133at2759"/>
<keyword evidence="2" id="KW-0732">Signal</keyword>
<evidence type="ECO:0000256" key="2">
    <source>
        <dbReference type="SAM" id="SignalP"/>
    </source>
</evidence>
<gene>
    <name evidence="3" type="ORF">FWK35_00038866</name>
</gene>
<keyword evidence="1" id="KW-0472">Membrane</keyword>
<feature type="chain" id="PRO_5026158744" evidence="2">
    <location>
        <begin position="23"/>
        <end position="193"/>
    </location>
</feature>
<feature type="signal peptide" evidence="2">
    <location>
        <begin position="1"/>
        <end position="22"/>
    </location>
</feature>
<dbReference type="Proteomes" id="UP000478052">
    <property type="component" value="Unassembled WGS sequence"/>
</dbReference>
<evidence type="ECO:0000256" key="1">
    <source>
        <dbReference type="SAM" id="Phobius"/>
    </source>
</evidence>
<keyword evidence="1" id="KW-1133">Transmembrane helix</keyword>
<evidence type="ECO:0000313" key="3">
    <source>
        <dbReference type="EMBL" id="KAF0727281.1"/>
    </source>
</evidence>
<feature type="transmembrane region" description="Helical" evidence="1">
    <location>
        <begin position="119"/>
        <end position="152"/>
    </location>
</feature>
<organism evidence="3 4">
    <name type="scientific">Aphis craccivora</name>
    <name type="common">Cowpea aphid</name>
    <dbReference type="NCBI Taxonomy" id="307492"/>
    <lineage>
        <taxon>Eukaryota</taxon>
        <taxon>Metazoa</taxon>
        <taxon>Ecdysozoa</taxon>
        <taxon>Arthropoda</taxon>
        <taxon>Hexapoda</taxon>
        <taxon>Insecta</taxon>
        <taxon>Pterygota</taxon>
        <taxon>Neoptera</taxon>
        <taxon>Paraneoptera</taxon>
        <taxon>Hemiptera</taxon>
        <taxon>Sternorrhyncha</taxon>
        <taxon>Aphidomorpha</taxon>
        <taxon>Aphidoidea</taxon>
        <taxon>Aphididae</taxon>
        <taxon>Aphidini</taxon>
        <taxon>Aphis</taxon>
        <taxon>Aphis</taxon>
    </lineage>
</organism>
<keyword evidence="4" id="KW-1185">Reference proteome</keyword>
<keyword evidence="1" id="KW-0812">Transmembrane</keyword>
<evidence type="ECO:0000313" key="4">
    <source>
        <dbReference type="Proteomes" id="UP000478052"/>
    </source>
</evidence>
<comment type="caution">
    <text evidence="3">The sequence shown here is derived from an EMBL/GenBank/DDBJ whole genome shotgun (WGS) entry which is preliminary data.</text>
</comment>